<protein>
    <submittedName>
        <fullName evidence="1">Uncharacterized protein</fullName>
    </submittedName>
</protein>
<accession>A0A6J5P097</accession>
<reference evidence="1" key="1">
    <citation type="submission" date="2020-04" db="EMBL/GenBank/DDBJ databases">
        <authorList>
            <person name="Chiriac C."/>
            <person name="Salcher M."/>
            <person name="Ghai R."/>
            <person name="Kavagutti S V."/>
        </authorList>
    </citation>
    <scope>NUCLEOTIDE SEQUENCE</scope>
</reference>
<proteinExistence type="predicted"/>
<dbReference type="EMBL" id="LR796710">
    <property type="protein sequence ID" value="CAB4160924.1"/>
    <property type="molecule type" value="Genomic_DNA"/>
</dbReference>
<name>A0A6J5P097_9CAUD</name>
<organism evidence="1">
    <name type="scientific">uncultured Caudovirales phage</name>
    <dbReference type="NCBI Taxonomy" id="2100421"/>
    <lineage>
        <taxon>Viruses</taxon>
        <taxon>Duplodnaviria</taxon>
        <taxon>Heunggongvirae</taxon>
        <taxon>Uroviricota</taxon>
        <taxon>Caudoviricetes</taxon>
        <taxon>Peduoviridae</taxon>
        <taxon>Maltschvirus</taxon>
        <taxon>Maltschvirus maltsch</taxon>
    </lineage>
</organism>
<evidence type="ECO:0000313" key="1">
    <source>
        <dbReference type="EMBL" id="CAB4160924.1"/>
    </source>
</evidence>
<sequence>MIKSAAIIKDKALAPWKELRLQKKRTKKQATLERRATKVHRPSPIGYIKEVPDIELNELTREEMLQQSDKIGLVVNKHWSNATLLKHINDAMGI</sequence>
<gene>
    <name evidence="1" type="ORF">UFOVP774_24</name>
</gene>